<evidence type="ECO:0000313" key="5">
    <source>
        <dbReference type="EMBL" id="RMX75145.1"/>
    </source>
</evidence>
<evidence type="ECO:0000313" key="6">
    <source>
        <dbReference type="Proteomes" id="UP000281245"/>
    </source>
</evidence>
<gene>
    <name evidence="5" type="ORF">D0869_11895</name>
</gene>
<evidence type="ECO:0008006" key="7">
    <source>
        <dbReference type="Google" id="ProtNLM"/>
    </source>
</evidence>
<accession>A0A3M6W9J1</accession>
<sequence length="736" mass="81664">MSTFNRVSLKRDTCTAPRKEYESEEQEYKTLDIDSDIVRSTTNMQNPSHGVAGPLAFRFLIDAPQIVKQIAPMGWSYVQAPQDGTLWLEWLPPEKHETGRFPSDGYVWADQEQTYHQKYGGYTIEMMVHTVGYRMQYDQMASHARTRYHFVAKDPTVVAAVPDPSLWIVHYHQTEQHRMLPSQQVPFPPQARQLLGERQWLESQGTIEKREFMLHDRQQWPMIEVPRRGMSAMQGRPMGQPGMYGQGAQQARYPSYYPQQTPHSPQAKRQKMSQSMPGPAADGGHDISIEDEENTMLGDFFDHLTPRDISMTRYMQHHRWMEEVFSSPYASAQIVPMDLGLGLMGELKGLTDGILEPPSLDFGTEAAPGPKPKEPQAFTNLKEEQLVEFNKRVEKHLEEGQAEIKRMKEEHAKKMAEWKKSKSIMDAEKRLRYATWEGHESATPAFRLEELPTVNGNADNATGREKVEDVIKSVESDLGVKIRSHKDASLIEKGGLEREEQSRKSTTQQEQKPGVSAQQQQSQESQANASNGTLPAPQMYHSDPTAGPTANSGTQPTQNDAMTPGSQPGQQEPQQESLHQQQQQQQQQQQPPPNTNASMTQMGDDSMMGGMDLDMNDTPVDFNDTQGMPSAGATPSQTAGMQTPGAAGTPGQASTGQVQQQQQQQAPGSQAGTPGMGVGDTSMFQDATFDDFTNMEGPGGDDFVDFGTGGVGEESMFGDALHGMDAPEGQGTGEGQ</sequence>
<keyword evidence="1" id="KW-0175">Coiled coil</keyword>
<dbReference type="Proteomes" id="UP000281245">
    <property type="component" value="Unassembled WGS sequence"/>
</dbReference>
<comment type="caution">
    <text evidence="5">The sequence shown here is derived from an EMBL/GenBank/DDBJ whole genome shotgun (WGS) entry which is preliminary data.</text>
</comment>
<feature type="coiled-coil region" evidence="1">
    <location>
        <begin position="390"/>
        <end position="417"/>
    </location>
</feature>
<dbReference type="Pfam" id="PF08549">
    <property type="entry name" value="SWI-SNF_Ssr4_N"/>
    <property type="match status" value="1"/>
</dbReference>
<proteinExistence type="predicted"/>
<evidence type="ECO:0000259" key="4">
    <source>
        <dbReference type="Pfam" id="PF20497"/>
    </source>
</evidence>
<evidence type="ECO:0000256" key="2">
    <source>
        <dbReference type="SAM" id="MobiDB-lite"/>
    </source>
</evidence>
<feature type="domain" description="SWI/SNF and RSC complexes subunit Ssr4 C-terminal" evidence="4">
    <location>
        <begin position="289"/>
        <end position="726"/>
    </location>
</feature>
<dbReference type="EMBL" id="QWIJ01001353">
    <property type="protein sequence ID" value="RMX75145.1"/>
    <property type="molecule type" value="Genomic_DNA"/>
</dbReference>
<feature type="domain" description="SWI/SNF and RSC complexes subunit Ssr4 N-terminal" evidence="3">
    <location>
        <begin position="57"/>
        <end position="231"/>
    </location>
</feature>
<feature type="compositionally biased region" description="Low complexity" evidence="2">
    <location>
        <begin position="516"/>
        <end position="531"/>
    </location>
</feature>
<dbReference type="Pfam" id="PF20497">
    <property type="entry name" value="SWI-SNF_Ssr4_C"/>
    <property type="match status" value="1"/>
</dbReference>
<organism evidence="5 6">
    <name type="scientific">Hortaea werneckii</name>
    <name type="common">Black yeast</name>
    <name type="synonym">Cladosporium werneckii</name>
    <dbReference type="NCBI Taxonomy" id="91943"/>
    <lineage>
        <taxon>Eukaryota</taxon>
        <taxon>Fungi</taxon>
        <taxon>Dikarya</taxon>
        <taxon>Ascomycota</taxon>
        <taxon>Pezizomycotina</taxon>
        <taxon>Dothideomycetes</taxon>
        <taxon>Dothideomycetidae</taxon>
        <taxon>Mycosphaerellales</taxon>
        <taxon>Teratosphaeriaceae</taxon>
        <taxon>Hortaea</taxon>
    </lineage>
</organism>
<dbReference type="InterPro" id="IPR013859">
    <property type="entry name" value="Ssr4_N"/>
</dbReference>
<feature type="compositionally biased region" description="Polar residues" evidence="2">
    <location>
        <begin position="548"/>
        <end position="561"/>
    </location>
</feature>
<feature type="region of interest" description="Disordered" evidence="2">
    <location>
        <begin position="255"/>
        <end position="285"/>
    </location>
</feature>
<feature type="compositionally biased region" description="Basic and acidic residues" evidence="2">
    <location>
        <begin position="489"/>
        <end position="503"/>
    </location>
</feature>
<feature type="compositionally biased region" description="Low complexity" evidence="2">
    <location>
        <begin position="650"/>
        <end position="673"/>
    </location>
</feature>
<protein>
    <recommendedName>
        <fullName evidence="7">DUF1750-domain-containing protein</fullName>
    </recommendedName>
</protein>
<dbReference type="InterPro" id="IPR046464">
    <property type="entry name" value="SWI-SNF_Ssr4_C"/>
</dbReference>
<name>A0A3M6W9J1_HORWE</name>
<feature type="compositionally biased region" description="Low complexity" evidence="2">
    <location>
        <begin position="564"/>
        <end position="589"/>
    </location>
</feature>
<evidence type="ECO:0000259" key="3">
    <source>
        <dbReference type="Pfam" id="PF08549"/>
    </source>
</evidence>
<feature type="compositionally biased region" description="Polar residues" evidence="2">
    <location>
        <begin position="623"/>
        <end position="641"/>
    </location>
</feature>
<dbReference type="GO" id="GO:0006338">
    <property type="term" value="P:chromatin remodeling"/>
    <property type="evidence" value="ECO:0007669"/>
    <property type="project" value="InterPro"/>
</dbReference>
<evidence type="ECO:0000256" key="1">
    <source>
        <dbReference type="SAM" id="Coils"/>
    </source>
</evidence>
<dbReference type="OrthoDB" id="5321006at2759"/>
<reference evidence="5 6" key="1">
    <citation type="journal article" date="2018" name="BMC Genomics">
        <title>Genomic evidence for intraspecific hybridization in a clonal and extremely halotolerant yeast.</title>
        <authorList>
            <person name="Gostincar C."/>
            <person name="Stajich J.E."/>
            <person name="Zupancic J."/>
            <person name="Zalar P."/>
            <person name="Gunde-Cimerman N."/>
        </authorList>
    </citation>
    <scope>NUCLEOTIDE SEQUENCE [LARGE SCALE GENOMIC DNA]</scope>
    <source>
        <strain evidence="5 6">EXF-6656</strain>
    </source>
</reference>
<dbReference type="AlphaFoldDB" id="A0A3M6W9J1"/>
<feature type="compositionally biased region" description="Low complexity" evidence="2">
    <location>
        <begin position="602"/>
        <end position="617"/>
    </location>
</feature>
<feature type="region of interest" description="Disordered" evidence="2">
    <location>
        <begin position="489"/>
        <end position="736"/>
    </location>
</feature>